<dbReference type="Gene3D" id="3.40.50.10170">
    <property type="match status" value="1"/>
</dbReference>
<accession>A0A1F2WFU3</accession>
<dbReference type="PANTHER" id="PTHR33434:SF2">
    <property type="entry name" value="FATTY ACID-BINDING PROTEIN TM_1468"/>
    <property type="match status" value="1"/>
</dbReference>
<dbReference type="InterPro" id="IPR003797">
    <property type="entry name" value="DegV"/>
</dbReference>
<dbReference type="EMBL" id="MELK01000052">
    <property type="protein sequence ID" value="OFW55714.1"/>
    <property type="molecule type" value="Genomic_DNA"/>
</dbReference>
<gene>
    <name evidence="2" type="ORF">A2Y75_05930</name>
</gene>
<dbReference type="InterPro" id="IPR043168">
    <property type="entry name" value="DegV_C"/>
</dbReference>
<name>A0A1F2WFU3_9ACTN</name>
<evidence type="ECO:0000256" key="1">
    <source>
        <dbReference type="ARBA" id="ARBA00023121"/>
    </source>
</evidence>
<dbReference type="Pfam" id="PF02645">
    <property type="entry name" value="DegV"/>
    <property type="match status" value="1"/>
</dbReference>
<dbReference type="PROSITE" id="PS51482">
    <property type="entry name" value="DEGV"/>
    <property type="match status" value="1"/>
</dbReference>
<reference evidence="2 3" key="1">
    <citation type="journal article" date="2016" name="Nat. Commun.">
        <title>Thousands of microbial genomes shed light on interconnected biogeochemical processes in an aquifer system.</title>
        <authorList>
            <person name="Anantharaman K."/>
            <person name="Brown C.T."/>
            <person name="Hug L.A."/>
            <person name="Sharon I."/>
            <person name="Castelle C.J."/>
            <person name="Probst A.J."/>
            <person name="Thomas B.C."/>
            <person name="Singh A."/>
            <person name="Wilkins M.J."/>
            <person name="Karaoz U."/>
            <person name="Brodie E.L."/>
            <person name="Williams K.H."/>
            <person name="Hubbard S.S."/>
            <person name="Banfield J.F."/>
        </authorList>
    </citation>
    <scope>NUCLEOTIDE SEQUENCE [LARGE SCALE GENOMIC DNA]</scope>
</reference>
<dbReference type="AlphaFoldDB" id="A0A1F2WFU3"/>
<protein>
    <recommendedName>
        <fullName evidence="4">DegV family protein</fullName>
    </recommendedName>
</protein>
<dbReference type="Proteomes" id="UP000177876">
    <property type="component" value="Unassembled WGS sequence"/>
</dbReference>
<dbReference type="NCBIfam" id="TIGR00762">
    <property type="entry name" value="DegV"/>
    <property type="match status" value="1"/>
</dbReference>
<dbReference type="GO" id="GO:0008289">
    <property type="term" value="F:lipid binding"/>
    <property type="evidence" value="ECO:0007669"/>
    <property type="project" value="UniProtKB-KW"/>
</dbReference>
<dbReference type="SUPFAM" id="SSF82549">
    <property type="entry name" value="DAK1/DegV-like"/>
    <property type="match status" value="1"/>
</dbReference>
<dbReference type="PANTHER" id="PTHR33434">
    <property type="entry name" value="DEGV DOMAIN-CONTAINING PROTEIN DR_1986-RELATED"/>
    <property type="match status" value="1"/>
</dbReference>
<evidence type="ECO:0000313" key="3">
    <source>
        <dbReference type="Proteomes" id="UP000177876"/>
    </source>
</evidence>
<dbReference type="Gene3D" id="3.30.1180.10">
    <property type="match status" value="1"/>
</dbReference>
<evidence type="ECO:0008006" key="4">
    <source>
        <dbReference type="Google" id="ProtNLM"/>
    </source>
</evidence>
<organism evidence="2 3">
    <name type="scientific">Candidatus Solincola sediminis</name>
    <dbReference type="NCBI Taxonomy" id="1797199"/>
    <lineage>
        <taxon>Bacteria</taxon>
        <taxon>Bacillati</taxon>
        <taxon>Actinomycetota</taxon>
        <taxon>Candidatus Geothermincolia</taxon>
        <taxon>Candidatus Geothermincolales</taxon>
        <taxon>Candidatus Geothermincolaceae</taxon>
        <taxon>Candidatus Solincola</taxon>
    </lineage>
</organism>
<proteinExistence type="predicted"/>
<sequence>MAGIGIVTDSTAYMDDAYVNEHDIKVVPLKVIMEDVSYREGVDISNEEFYRRLKESPSFPTTSQPSAGEFLEAYEEMAGRYDQLISIHISSGISGTCESARCAAADMKDYPIEIIDSRTTGVMLMLIIQDLVEARDKGMELPEMQALLKKRIEQSTIMFAVDTLEYLHKGGRIGGAQAMMGSLLKIKPILYLDGTIDALEKVRGSGKALDRLVELTREKLGKKKARVGYTHVRDEARLFELAEKVRKAVKCDRDGVCYNETGPVVGSHVGPGTVSVAFFPVD</sequence>
<dbReference type="InterPro" id="IPR050270">
    <property type="entry name" value="DegV_domain_contain"/>
</dbReference>
<dbReference type="STRING" id="1797197.A2Y75_05930"/>
<evidence type="ECO:0000313" key="2">
    <source>
        <dbReference type="EMBL" id="OFW55714.1"/>
    </source>
</evidence>
<comment type="caution">
    <text evidence="2">The sequence shown here is derived from an EMBL/GenBank/DDBJ whole genome shotgun (WGS) entry which is preliminary data.</text>
</comment>
<keyword evidence="1" id="KW-0446">Lipid-binding</keyword>